<dbReference type="EMBL" id="CP136051">
    <property type="protein sequence ID" value="WOK09446.1"/>
    <property type="molecule type" value="Genomic_DNA"/>
</dbReference>
<proteinExistence type="predicted"/>
<accession>A0ABZ0IXS9</accession>
<keyword evidence="3" id="KW-0998">Cell outer membrane</keyword>
<evidence type="ECO:0000256" key="5">
    <source>
        <dbReference type="SAM" id="SignalP"/>
    </source>
</evidence>
<dbReference type="InterPro" id="IPR036737">
    <property type="entry name" value="OmpA-like_sf"/>
</dbReference>
<evidence type="ECO:0000256" key="4">
    <source>
        <dbReference type="PROSITE-ProRule" id="PRU00473"/>
    </source>
</evidence>
<gene>
    <name evidence="7" type="ORF">RT717_12430</name>
</gene>
<sequence length="541" mass="58771">MKYLALFLTPALLFCSVLLNAQNLTIYDGQETVGNSINSPSFEENPILHPSGTMMFFTRVQHAANVGGKGDKGDIWISEQSASGDWLPAQNLGTPLNSDGLNAIIGFADAGNLMYLSTDYKDKDGILRKAVATSRRNGDNWTAPERLNVKYFNNKSSHQSSWVTADGTVLLLSIEAPGGYGTEDLYVCFRESDGSYSSPRNLGFMINTAFQENTPFLAEDYKTLIFASNGIAGQGGRDLFYSERLDDSWRNWSEPVSLGNKVNTVGTELSFSFQPGADFAYLTSTQNSEGYSDIKRVKIKSDIVAQRLDTIPQTPLIGAVVKPSIDPEVVPTATAPTVATTQVSGIVRDAKTLGALSANISVSGQTSDYSTNHQSGNDGTFSFALEDGHSYALTVSAKGYLDEQLVVETFDGDEINETVLLQPLSVGNTVTLSHVLFEQSTANMIKGSEADLERVRKMMEDNPEVEILISGHTDNQGPIKPNIELSESRVQTVIDYLVSKGIDKSRLTGKGFGPTKPIASNASEETRKLNRRVEFTVLKGN</sequence>
<keyword evidence="2 4" id="KW-0472">Membrane</keyword>
<evidence type="ECO:0000259" key="6">
    <source>
        <dbReference type="PROSITE" id="PS51123"/>
    </source>
</evidence>
<evidence type="ECO:0000313" key="7">
    <source>
        <dbReference type="EMBL" id="WOK09446.1"/>
    </source>
</evidence>
<dbReference type="InterPro" id="IPR006665">
    <property type="entry name" value="OmpA-like"/>
</dbReference>
<dbReference type="InterPro" id="IPR006664">
    <property type="entry name" value="OMP_bac"/>
</dbReference>
<dbReference type="SUPFAM" id="SSF49464">
    <property type="entry name" value="Carboxypeptidase regulatory domain-like"/>
    <property type="match status" value="1"/>
</dbReference>
<dbReference type="InterPro" id="IPR050330">
    <property type="entry name" value="Bact_OuterMem_StrucFunc"/>
</dbReference>
<name>A0ABZ0IXS9_9BACT</name>
<keyword evidence="8" id="KW-1185">Reference proteome</keyword>
<evidence type="ECO:0000256" key="2">
    <source>
        <dbReference type="ARBA" id="ARBA00023136"/>
    </source>
</evidence>
<dbReference type="InterPro" id="IPR011659">
    <property type="entry name" value="WD40"/>
</dbReference>
<dbReference type="PANTHER" id="PTHR30329:SF21">
    <property type="entry name" value="LIPOPROTEIN YIAD-RELATED"/>
    <property type="match status" value="1"/>
</dbReference>
<keyword evidence="5" id="KW-0732">Signal</keyword>
<dbReference type="PANTHER" id="PTHR30329">
    <property type="entry name" value="STATOR ELEMENT OF FLAGELLAR MOTOR COMPLEX"/>
    <property type="match status" value="1"/>
</dbReference>
<dbReference type="PROSITE" id="PS51123">
    <property type="entry name" value="OMPA_2"/>
    <property type="match status" value="1"/>
</dbReference>
<dbReference type="Pfam" id="PF07676">
    <property type="entry name" value="PD40"/>
    <property type="match status" value="1"/>
</dbReference>
<dbReference type="CDD" id="cd07185">
    <property type="entry name" value="OmpA_C-like"/>
    <property type="match status" value="1"/>
</dbReference>
<dbReference type="Pfam" id="PF00691">
    <property type="entry name" value="OmpA"/>
    <property type="match status" value="1"/>
</dbReference>
<dbReference type="PRINTS" id="PR01021">
    <property type="entry name" value="OMPADOMAIN"/>
</dbReference>
<comment type="subcellular location">
    <subcellularLocation>
        <location evidence="1">Cell outer membrane</location>
    </subcellularLocation>
</comment>
<evidence type="ECO:0000313" key="8">
    <source>
        <dbReference type="Proteomes" id="UP001302349"/>
    </source>
</evidence>
<feature type="signal peptide" evidence="5">
    <location>
        <begin position="1"/>
        <end position="21"/>
    </location>
</feature>
<evidence type="ECO:0000256" key="1">
    <source>
        <dbReference type="ARBA" id="ARBA00004442"/>
    </source>
</evidence>
<dbReference type="RefSeq" id="WP_317492064.1">
    <property type="nucleotide sequence ID" value="NZ_CP136051.1"/>
</dbReference>
<dbReference type="SUPFAM" id="SSF103088">
    <property type="entry name" value="OmpA-like"/>
    <property type="match status" value="1"/>
</dbReference>
<dbReference type="Proteomes" id="UP001302349">
    <property type="component" value="Chromosome"/>
</dbReference>
<evidence type="ECO:0000256" key="3">
    <source>
        <dbReference type="ARBA" id="ARBA00023237"/>
    </source>
</evidence>
<protein>
    <submittedName>
        <fullName evidence="7">OmpA family protein</fullName>
    </submittedName>
</protein>
<dbReference type="Gene3D" id="3.30.1330.60">
    <property type="entry name" value="OmpA-like domain"/>
    <property type="match status" value="1"/>
</dbReference>
<dbReference type="Gene3D" id="2.60.40.1120">
    <property type="entry name" value="Carboxypeptidase-like, regulatory domain"/>
    <property type="match status" value="1"/>
</dbReference>
<reference evidence="7 8" key="1">
    <citation type="journal article" date="2023" name="Microbiol. Resour. Announc.">
        <title>Complete Genome Sequence of Imperialibacter roseus strain P4T.</title>
        <authorList>
            <person name="Tizabi D.R."/>
            <person name="Bachvaroff T."/>
            <person name="Hill R.T."/>
        </authorList>
    </citation>
    <scope>NUCLEOTIDE SEQUENCE [LARGE SCALE GENOMIC DNA]</scope>
    <source>
        <strain evidence="7 8">P4T</strain>
    </source>
</reference>
<dbReference type="InterPro" id="IPR008969">
    <property type="entry name" value="CarboxyPept-like_regulatory"/>
</dbReference>
<organism evidence="7 8">
    <name type="scientific">Imperialibacter roseus</name>
    <dbReference type="NCBI Taxonomy" id="1324217"/>
    <lineage>
        <taxon>Bacteria</taxon>
        <taxon>Pseudomonadati</taxon>
        <taxon>Bacteroidota</taxon>
        <taxon>Cytophagia</taxon>
        <taxon>Cytophagales</taxon>
        <taxon>Flammeovirgaceae</taxon>
        <taxon>Imperialibacter</taxon>
    </lineage>
</organism>
<feature type="chain" id="PRO_5046448851" evidence="5">
    <location>
        <begin position="22"/>
        <end position="541"/>
    </location>
</feature>
<feature type="domain" description="OmpA-like" evidence="6">
    <location>
        <begin position="426"/>
        <end position="541"/>
    </location>
</feature>